<dbReference type="Pfam" id="PF00675">
    <property type="entry name" value="Peptidase_M16"/>
    <property type="match status" value="1"/>
</dbReference>
<name>A0A839K1M4_9FIRM</name>
<evidence type="ECO:0000256" key="3">
    <source>
        <dbReference type="ARBA" id="ARBA00022801"/>
    </source>
</evidence>
<protein>
    <submittedName>
        <fullName evidence="7">Insulinase family protein</fullName>
    </submittedName>
</protein>
<dbReference type="Gene3D" id="3.30.830.10">
    <property type="entry name" value="Metalloenzyme, LuxS/M16 peptidase-like"/>
    <property type="match status" value="1"/>
</dbReference>
<dbReference type="Proteomes" id="UP000574276">
    <property type="component" value="Unassembled WGS sequence"/>
</dbReference>
<evidence type="ECO:0000256" key="1">
    <source>
        <dbReference type="ARBA" id="ARBA00007261"/>
    </source>
</evidence>
<dbReference type="PANTHER" id="PTHR43690:SF17">
    <property type="entry name" value="PROTEIN YHJJ"/>
    <property type="match status" value="1"/>
</dbReference>
<dbReference type="InterPro" id="IPR011249">
    <property type="entry name" value="Metalloenz_LuxS/M16"/>
</dbReference>
<reference evidence="7 8" key="1">
    <citation type="submission" date="2020-07" db="EMBL/GenBank/DDBJ databases">
        <title>Characterization and genome sequencing of isolate MD1, a novel member within the family Lachnospiraceae.</title>
        <authorList>
            <person name="Rettenmaier R."/>
            <person name="Di Bello L."/>
            <person name="Zinser C."/>
            <person name="Scheitz K."/>
            <person name="Liebl W."/>
            <person name="Zverlov V."/>
        </authorList>
    </citation>
    <scope>NUCLEOTIDE SEQUENCE [LARGE SCALE GENOMIC DNA]</scope>
    <source>
        <strain evidence="7 8">MD1</strain>
    </source>
</reference>
<sequence length="388" mass="45195">MGEEYGTIITSDGTGSMNIMAAGCWFDSGSFSDPSNLPGLHHFLEHILLNIPNIKKQFHKLKEKGILVNAFTSHEIMCFYAASPEEDMEEIMEFMKELLSSKIDPNEDLGFENERNIILSELEYHNILVEHARESILNRMFPELRDRFRILGTNEGIKSIRLEDVSELYNNIANRSCRFLTLCGNGIDQWLMDKQERYQGFNKNTCHSGQEDKSIHTNLQYHPVQSAGEALHYSKDKIVHYTAGMFFRKEFRKEGQVFSEYVKEQLTEELRERLSITYRVETSNLNFRSGYVTFWMIKTLGQNVPLITEKIHLLIEKMKEEQAALLNQLERKIRIRNSIKNNNVLSSLLKLGYENTILKDETDDCDFIAFIKTMQNRKGDFYQNVIEL</sequence>
<proteinExistence type="inferred from homology"/>
<dbReference type="PANTHER" id="PTHR43690">
    <property type="entry name" value="NARDILYSIN"/>
    <property type="match status" value="1"/>
</dbReference>
<comment type="caution">
    <text evidence="7">The sequence shown here is derived from an EMBL/GenBank/DDBJ whole genome shotgun (WGS) entry which is preliminary data.</text>
</comment>
<evidence type="ECO:0000256" key="5">
    <source>
        <dbReference type="ARBA" id="ARBA00023049"/>
    </source>
</evidence>
<evidence type="ECO:0000259" key="6">
    <source>
        <dbReference type="Pfam" id="PF00675"/>
    </source>
</evidence>
<evidence type="ECO:0000313" key="7">
    <source>
        <dbReference type="EMBL" id="MBB2182869.1"/>
    </source>
</evidence>
<dbReference type="GO" id="GO:0046872">
    <property type="term" value="F:metal ion binding"/>
    <property type="evidence" value="ECO:0007669"/>
    <property type="project" value="InterPro"/>
</dbReference>
<feature type="domain" description="Peptidase M16 N-terminal" evidence="6">
    <location>
        <begin position="20"/>
        <end position="128"/>
    </location>
</feature>
<gene>
    <name evidence="7" type="ORF">H0486_08270</name>
</gene>
<accession>A0A839K1M4</accession>
<dbReference type="AlphaFoldDB" id="A0A839K1M4"/>
<dbReference type="GO" id="GO:0008237">
    <property type="term" value="F:metallopeptidase activity"/>
    <property type="evidence" value="ECO:0007669"/>
    <property type="project" value="UniProtKB-KW"/>
</dbReference>
<keyword evidence="3" id="KW-0378">Hydrolase</keyword>
<dbReference type="GO" id="GO:0006508">
    <property type="term" value="P:proteolysis"/>
    <property type="evidence" value="ECO:0007669"/>
    <property type="project" value="UniProtKB-KW"/>
</dbReference>
<keyword evidence="4" id="KW-0862">Zinc</keyword>
<dbReference type="InterPro" id="IPR050626">
    <property type="entry name" value="Peptidase_M16"/>
</dbReference>
<organism evidence="7 8">
    <name type="scientific">Variimorphobacter saccharofermentans</name>
    <dbReference type="NCBI Taxonomy" id="2755051"/>
    <lineage>
        <taxon>Bacteria</taxon>
        <taxon>Bacillati</taxon>
        <taxon>Bacillota</taxon>
        <taxon>Clostridia</taxon>
        <taxon>Lachnospirales</taxon>
        <taxon>Lachnospiraceae</taxon>
        <taxon>Variimorphobacter</taxon>
    </lineage>
</organism>
<comment type="similarity">
    <text evidence="1">Belongs to the peptidase M16 family.</text>
</comment>
<dbReference type="RefSeq" id="WP_228352558.1">
    <property type="nucleotide sequence ID" value="NZ_JACEGA010000001.1"/>
</dbReference>
<dbReference type="EMBL" id="JACEGA010000001">
    <property type="protein sequence ID" value="MBB2182869.1"/>
    <property type="molecule type" value="Genomic_DNA"/>
</dbReference>
<evidence type="ECO:0000256" key="4">
    <source>
        <dbReference type="ARBA" id="ARBA00022833"/>
    </source>
</evidence>
<dbReference type="InterPro" id="IPR011765">
    <property type="entry name" value="Pept_M16_N"/>
</dbReference>
<evidence type="ECO:0000313" key="8">
    <source>
        <dbReference type="Proteomes" id="UP000574276"/>
    </source>
</evidence>
<keyword evidence="8" id="KW-1185">Reference proteome</keyword>
<evidence type="ECO:0000256" key="2">
    <source>
        <dbReference type="ARBA" id="ARBA00022670"/>
    </source>
</evidence>
<keyword evidence="2" id="KW-0645">Protease</keyword>
<keyword evidence="5" id="KW-0482">Metalloprotease</keyword>
<dbReference type="SUPFAM" id="SSF63411">
    <property type="entry name" value="LuxS/MPP-like metallohydrolase"/>
    <property type="match status" value="1"/>
</dbReference>